<dbReference type="Proteomes" id="UP000256373">
    <property type="component" value="Unassembled WGS sequence"/>
</dbReference>
<dbReference type="AlphaFoldDB" id="A0A3D8Y262"/>
<name>A0A3D8Y262_9BACT</name>
<keyword evidence="4" id="KW-1185">Reference proteome</keyword>
<gene>
    <name evidence="3" type="ORF">DSL64_28595</name>
</gene>
<keyword evidence="2" id="KW-0472">Membrane</keyword>
<evidence type="ECO:0000256" key="1">
    <source>
        <dbReference type="SAM" id="MobiDB-lite"/>
    </source>
</evidence>
<dbReference type="RefSeq" id="WP_115834396.1">
    <property type="nucleotide sequence ID" value="NZ_QNUL01000051.1"/>
</dbReference>
<feature type="transmembrane region" description="Helical" evidence="2">
    <location>
        <begin position="55"/>
        <end position="73"/>
    </location>
</feature>
<proteinExistence type="predicted"/>
<comment type="caution">
    <text evidence="3">The sequence shown here is derived from an EMBL/GenBank/DDBJ whole genome shotgun (WGS) entry which is preliminary data.</text>
</comment>
<feature type="region of interest" description="Disordered" evidence="1">
    <location>
        <begin position="1"/>
        <end position="23"/>
    </location>
</feature>
<keyword evidence="2" id="KW-0812">Transmembrane</keyword>
<protein>
    <submittedName>
        <fullName evidence="3">Uncharacterized protein</fullName>
    </submittedName>
</protein>
<organism evidence="3 4">
    <name type="scientific">Dyadobacter luteus</name>
    <dbReference type="NCBI Taxonomy" id="2259619"/>
    <lineage>
        <taxon>Bacteria</taxon>
        <taxon>Pseudomonadati</taxon>
        <taxon>Bacteroidota</taxon>
        <taxon>Cytophagia</taxon>
        <taxon>Cytophagales</taxon>
        <taxon>Spirosomataceae</taxon>
        <taxon>Dyadobacter</taxon>
    </lineage>
</organism>
<evidence type="ECO:0000256" key="2">
    <source>
        <dbReference type="SAM" id="Phobius"/>
    </source>
</evidence>
<evidence type="ECO:0000313" key="3">
    <source>
        <dbReference type="EMBL" id="REA55060.1"/>
    </source>
</evidence>
<reference evidence="3 4" key="1">
    <citation type="submission" date="2018-07" db="EMBL/GenBank/DDBJ databases">
        <title>Dyadobacter roseus sp. nov., isolated from rose rhizosphere soil.</title>
        <authorList>
            <person name="Chen L."/>
        </authorList>
    </citation>
    <scope>NUCLEOTIDE SEQUENCE [LARGE SCALE GENOMIC DNA]</scope>
    <source>
        <strain evidence="3 4">RS19</strain>
    </source>
</reference>
<dbReference type="EMBL" id="QNUL01000051">
    <property type="protein sequence ID" value="REA55060.1"/>
    <property type="molecule type" value="Genomic_DNA"/>
</dbReference>
<evidence type="ECO:0000313" key="4">
    <source>
        <dbReference type="Proteomes" id="UP000256373"/>
    </source>
</evidence>
<accession>A0A3D8Y262</accession>
<keyword evidence="2" id="KW-1133">Transmembrane helix</keyword>
<sequence length="117" mass="13522">MFYNFNAHKAPASKNKSPDPGPEKSFFSPIQKLKRMTADYLATQFGRLSENHQKIWLFAMLTPCAAYSAYLIYESFLPARQTQLTGTIYLQKKAAFELYLDSLENEILKDSILFYHP</sequence>
<dbReference type="OrthoDB" id="966099at2"/>